<evidence type="ECO:0000313" key="8">
    <source>
        <dbReference type="EMBL" id="PTB96367.1"/>
    </source>
</evidence>
<sequence length="208" mass="20983">MRLAILGASGHGKVVADAASLSGWAEIVFFDDAWPAVAKNGPWEVVGTSPDLLAKAAEFDGAVVAIGNNDIRMARQQELASAGLKLISVIHPSAIVSPHASVGAGSVVFANAVINSCANLGAGCIVNTGAVVEHDCEVGDFSHLSPNAVLAGGVTAGQKVWVGAGAMVKQLVVLGDEVTVGMGSVVLKDVAACKTVVGVPARPIHFQD</sequence>
<dbReference type="NCBIfam" id="TIGR03570">
    <property type="entry name" value="NeuD_NnaD"/>
    <property type="match status" value="1"/>
</dbReference>
<dbReference type="InterPro" id="IPR018357">
    <property type="entry name" value="Hexapep_transf_CS"/>
</dbReference>
<evidence type="ECO:0000256" key="5">
    <source>
        <dbReference type="PIRSR" id="PIRSR620019-2"/>
    </source>
</evidence>
<feature type="binding site" evidence="5">
    <location>
        <position position="143"/>
    </location>
    <ligand>
        <name>acetyl-CoA</name>
        <dbReference type="ChEBI" id="CHEBI:57288"/>
    </ligand>
</feature>
<evidence type="ECO:0000259" key="6">
    <source>
        <dbReference type="Pfam" id="PF17836"/>
    </source>
</evidence>
<dbReference type="SUPFAM" id="SSF51161">
    <property type="entry name" value="Trimeric LpxA-like enzymes"/>
    <property type="match status" value="1"/>
</dbReference>
<feature type="active site" description="Proton acceptor" evidence="4">
    <location>
        <position position="134"/>
    </location>
</feature>
<name>A0A2T4DRD9_9BACT</name>
<dbReference type="PANTHER" id="PTHR43300">
    <property type="entry name" value="ACETYLTRANSFERASE"/>
    <property type="match status" value="1"/>
</dbReference>
<gene>
    <name evidence="7" type="ORF">C9994_07645</name>
    <name evidence="8" type="ORF">C9994_07710</name>
</gene>
<feature type="binding site" evidence="5">
    <location>
        <begin position="31"/>
        <end position="32"/>
    </location>
    <ligand>
        <name>substrate</name>
    </ligand>
</feature>
<evidence type="ECO:0000256" key="3">
    <source>
        <dbReference type="ARBA" id="ARBA00022737"/>
    </source>
</evidence>
<proteinExistence type="inferred from homology"/>
<dbReference type="EMBL" id="PYVU01000054">
    <property type="protein sequence ID" value="PTB96358.1"/>
    <property type="molecule type" value="Genomic_DNA"/>
</dbReference>
<feature type="domain" description="PglD N-terminal" evidence="6">
    <location>
        <begin position="2"/>
        <end position="77"/>
    </location>
</feature>
<dbReference type="InterPro" id="IPR020019">
    <property type="entry name" value="AcTrfase_PglD-like"/>
</dbReference>
<dbReference type="Proteomes" id="UP000240608">
    <property type="component" value="Unassembled WGS sequence"/>
</dbReference>
<dbReference type="Gene3D" id="2.160.10.10">
    <property type="entry name" value="Hexapeptide repeat proteins"/>
    <property type="match status" value="1"/>
</dbReference>
<dbReference type="CDD" id="cd03360">
    <property type="entry name" value="LbH_AT_putative"/>
    <property type="match status" value="1"/>
</dbReference>
<feature type="binding site" evidence="5">
    <location>
        <position position="67"/>
    </location>
    <ligand>
        <name>substrate</name>
    </ligand>
</feature>
<keyword evidence="2 8" id="KW-0808">Transferase</keyword>
<evidence type="ECO:0000256" key="2">
    <source>
        <dbReference type="ARBA" id="ARBA00022679"/>
    </source>
</evidence>
<evidence type="ECO:0000313" key="9">
    <source>
        <dbReference type="Proteomes" id="UP000240608"/>
    </source>
</evidence>
<evidence type="ECO:0000256" key="4">
    <source>
        <dbReference type="PIRSR" id="PIRSR620019-1"/>
    </source>
</evidence>
<organism evidence="8 9">
    <name type="scientific">Marivirga lumbricoides</name>
    <dbReference type="NCBI Taxonomy" id="1046115"/>
    <lineage>
        <taxon>Bacteria</taxon>
        <taxon>Pseudomonadati</taxon>
        <taxon>Bacteroidota</taxon>
        <taxon>Cytophagia</taxon>
        <taxon>Cytophagales</taxon>
        <taxon>Marivirgaceae</taxon>
        <taxon>Marivirga</taxon>
    </lineage>
</organism>
<protein>
    <submittedName>
        <fullName evidence="8">Acetyltransferase</fullName>
    </submittedName>
</protein>
<dbReference type="AlphaFoldDB" id="A0A2T4DRD9"/>
<accession>A0A2T4DRD9</accession>
<dbReference type="EMBL" id="PYVU01000054">
    <property type="protein sequence ID" value="PTB96367.1"/>
    <property type="molecule type" value="Genomic_DNA"/>
</dbReference>
<reference evidence="8 9" key="1">
    <citation type="submission" date="2018-03" db="EMBL/GenBank/DDBJ databases">
        <title>Cross-interface Injection: A General Nanoliter Liquid Handling Method Applied to Single Cells Genome Amplification Automated Nanoliter Liquid Handling Applied to Single Cell Multiple Displacement Amplification.</title>
        <authorList>
            <person name="Yun J."/>
            <person name="Xu P."/>
            <person name="Xu J."/>
            <person name="Dai X."/>
            <person name="Wang Y."/>
            <person name="Zheng X."/>
            <person name="Cao C."/>
            <person name="Yi Q."/>
            <person name="Zhu Y."/>
            <person name="Wang L."/>
            <person name="Dong Z."/>
            <person name="Huang Y."/>
            <person name="Huang L."/>
            <person name="Du W."/>
        </authorList>
    </citation>
    <scope>NUCLEOTIDE SEQUENCE [LARGE SCALE GENOMIC DNA]</scope>
    <source>
        <strain evidence="8 9">Z-D1-2</strain>
    </source>
</reference>
<keyword evidence="3" id="KW-0677">Repeat</keyword>
<dbReference type="PROSITE" id="PS00101">
    <property type="entry name" value="HEXAPEP_TRANSFERASES"/>
    <property type="match status" value="1"/>
</dbReference>
<dbReference type="Pfam" id="PF17836">
    <property type="entry name" value="PglD_N"/>
    <property type="match status" value="1"/>
</dbReference>
<evidence type="ECO:0000256" key="1">
    <source>
        <dbReference type="ARBA" id="ARBA00007274"/>
    </source>
</evidence>
<evidence type="ECO:0000313" key="7">
    <source>
        <dbReference type="EMBL" id="PTB96358.1"/>
    </source>
</evidence>
<feature type="binding site" evidence="5">
    <location>
        <begin position="9"/>
        <end position="11"/>
    </location>
    <ligand>
        <name>substrate</name>
    </ligand>
</feature>
<dbReference type="Gene3D" id="3.40.50.20">
    <property type="match status" value="1"/>
</dbReference>
<comment type="similarity">
    <text evidence="1">Belongs to the transferase hexapeptide repeat family.</text>
</comment>
<dbReference type="InterPro" id="IPR050179">
    <property type="entry name" value="Trans_hexapeptide_repeat"/>
</dbReference>
<dbReference type="InterPro" id="IPR041561">
    <property type="entry name" value="PglD_N"/>
</dbReference>
<feature type="site" description="Increases basicity of active site His" evidence="4">
    <location>
        <position position="135"/>
    </location>
</feature>
<dbReference type="GO" id="GO:0016740">
    <property type="term" value="F:transferase activity"/>
    <property type="evidence" value="ECO:0007669"/>
    <property type="project" value="UniProtKB-KW"/>
</dbReference>
<dbReference type="PANTHER" id="PTHR43300:SF7">
    <property type="entry name" value="UDP-N-ACETYLBACILLOSAMINE N-ACETYLTRANSFERASE"/>
    <property type="match status" value="1"/>
</dbReference>
<dbReference type="InterPro" id="IPR011004">
    <property type="entry name" value="Trimer_LpxA-like_sf"/>
</dbReference>
<comment type="caution">
    <text evidence="8">The sequence shown here is derived from an EMBL/GenBank/DDBJ whole genome shotgun (WGS) entry which is preliminary data.</text>
</comment>